<dbReference type="GO" id="GO:0006310">
    <property type="term" value="P:DNA recombination"/>
    <property type="evidence" value="ECO:0007669"/>
    <property type="project" value="InterPro"/>
</dbReference>
<dbReference type="PANTHER" id="PTHR30255">
    <property type="entry name" value="SINGLE-STRANDED-DNA-SPECIFIC EXONUCLEASE RECJ"/>
    <property type="match status" value="1"/>
</dbReference>
<evidence type="ECO:0000256" key="1">
    <source>
        <dbReference type="ARBA" id="ARBA00005915"/>
    </source>
</evidence>
<dbReference type="InterPro" id="IPR038763">
    <property type="entry name" value="DHH_sf"/>
</dbReference>
<comment type="similarity">
    <text evidence="1">Belongs to the RecJ family.</text>
</comment>
<keyword evidence="6" id="KW-0175">Coiled coil</keyword>
<dbReference type="InterPro" id="IPR051673">
    <property type="entry name" value="SSDNA_exonuclease_RecJ"/>
</dbReference>
<feature type="domain" description="RecJ OB" evidence="9">
    <location>
        <begin position="464"/>
        <end position="570"/>
    </location>
</feature>
<dbReference type="GO" id="GO:0003676">
    <property type="term" value="F:nucleic acid binding"/>
    <property type="evidence" value="ECO:0007669"/>
    <property type="project" value="InterPro"/>
</dbReference>
<evidence type="ECO:0000256" key="2">
    <source>
        <dbReference type="ARBA" id="ARBA00019841"/>
    </source>
</evidence>
<dbReference type="GO" id="GO:0008409">
    <property type="term" value="F:5'-3' exonuclease activity"/>
    <property type="evidence" value="ECO:0007669"/>
    <property type="project" value="InterPro"/>
</dbReference>
<dbReference type="Gene3D" id="3.10.310.30">
    <property type="match status" value="1"/>
</dbReference>
<name>A0A212JVR3_9DELT</name>
<accession>A0A212JVR3</accession>
<feature type="coiled-coil region" evidence="6">
    <location>
        <begin position="319"/>
        <end position="354"/>
    </location>
</feature>
<dbReference type="AlphaFoldDB" id="A0A212JVR3"/>
<keyword evidence="5 10" id="KW-0269">Exonuclease</keyword>
<gene>
    <name evidence="10" type="primary">recJ</name>
    <name evidence="10" type="ORF">KL86DPRO_20151</name>
</gene>
<dbReference type="InterPro" id="IPR001667">
    <property type="entry name" value="DDH_dom"/>
</dbReference>
<feature type="domain" description="DHHA1" evidence="8">
    <location>
        <begin position="364"/>
        <end position="449"/>
    </location>
</feature>
<evidence type="ECO:0000256" key="3">
    <source>
        <dbReference type="ARBA" id="ARBA00022722"/>
    </source>
</evidence>
<evidence type="ECO:0000313" key="10">
    <source>
        <dbReference type="EMBL" id="SBW03482.1"/>
    </source>
</evidence>
<dbReference type="Pfam" id="PF01368">
    <property type="entry name" value="DHH"/>
    <property type="match status" value="1"/>
</dbReference>
<dbReference type="Pfam" id="PF02272">
    <property type="entry name" value="DHHA1"/>
    <property type="match status" value="1"/>
</dbReference>
<protein>
    <recommendedName>
        <fullName evidence="2">Single-stranded-DNA-specific exonuclease RecJ</fullName>
    </recommendedName>
</protein>
<dbReference type="InterPro" id="IPR004610">
    <property type="entry name" value="RecJ"/>
</dbReference>
<evidence type="ECO:0000256" key="4">
    <source>
        <dbReference type="ARBA" id="ARBA00022801"/>
    </source>
</evidence>
<dbReference type="Gene3D" id="3.90.1640.30">
    <property type="match status" value="1"/>
</dbReference>
<dbReference type="InterPro" id="IPR003156">
    <property type="entry name" value="DHHA1_dom"/>
</dbReference>
<dbReference type="Pfam" id="PF17768">
    <property type="entry name" value="RecJ_OB"/>
    <property type="match status" value="1"/>
</dbReference>
<evidence type="ECO:0000259" key="9">
    <source>
        <dbReference type="Pfam" id="PF17768"/>
    </source>
</evidence>
<keyword evidence="3" id="KW-0540">Nuclease</keyword>
<feature type="domain" description="DDH" evidence="7">
    <location>
        <begin position="88"/>
        <end position="237"/>
    </location>
</feature>
<reference evidence="10" key="1">
    <citation type="submission" date="2016-04" db="EMBL/GenBank/DDBJ databases">
        <authorList>
            <person name="Evans L.H."/>
            <person name="Alamgir A."/>
            <person name="Owens N."/>
            <person name="Weber N.D."/>
            <person name="Virtaneva K."/>
            <person name="Barbian K."/>
            <person name="Babar A."/>
            <person name="Rosenke K."/>
        </authorList>
    </citation>
    <scope>NUCLEOTIDE SEQUENCE</scope>
    <source>
        <strain evidence="10">86</strain>
    </source>
</reference>
<evidence type="ECO:0000256" key="5">
    <source>
        <dbReference type="ARBA" id="ARBA00022839"/>
    </source>
</evidence>
<dbReference type="GO" id="GO:0006281">
    <property type="term" value="P:DNA repair"/>
    <property type="evidence" value="ECO:0007669"/>
    <property type="project" value="InterPro"/>
</dbReference>
<proteinExistence type="inferred from homology"/>
<sequence length="581" mass="62699">MMPTTQTWRNRYTDSLPDAGTLRDLAGRLDISPSFAALLWQRGFQDLTAMSRFLAPNLRNLAPLEEWPDITNAARVLFDALVKGKSLLVWGDYDVDGITSTALVKDFLAFHGFAVRHHIPSRLESGYGLNAAVIESLAAEGVSCILTVDCGISDMEPVARAKELGMTVVVSDHHLPGEELPEADAICDPRLGPCPCPALAGVGVAFLLMAALNTLLADKTGKKADMRDYLDLVALGTLADVVELTGQNRILAKNGLLALAGGKRPGIAALKNVCNQSPTAALEAGQVVYMLAPRINAAGRMGKSDLAVSLMLTHDRDRAAELARELDILNQARRDEEKDIMAEAQEQAEQQAAAGRMGLVLHAPHWHPGIIGIVASRIVETLHRPAVVLCSDRGAIKGSGRSVADFDLHAALAACSELFIAFGGHRQAAGVTLAEENLEVFADRFNEIAARELGDEASPPEVSIDAELGFNDAADFTFLKELELLHPFGPGNPEPVFLSPPVTVKSVQTRNGGLNLTEFTHKETGITLRGKTWRQHASLPQAMKGKTVRLAYTPHIDRYNGVASVELKLRAWKPENQEDLP</sequence>
<dbReference type="NCBIfam" id="TIGR00644">
    <property type="entry name" value="recJ"/>
    <property type="match status" value="1"/>
</dbReference>
<evidence type="ECO:0000259" key="7">
    <source>
        <dbReference type="Pfam" id="PF01368"/>
    </source>
</evidence>
<dbReference type="EMBL" id="FLUQ01000002">
    <property type="protein sequence ID" value="SBW03482.1"/>
    <property type="molecule type" value="Genomic_DNA"/>
</dbReference>
<dbReference type="InterPro" id="IPR041122">
    <property type="entry name" value="RecJ_OB"/>
</dbReference>
<keyword evidence="4 10" id="KW-0378">Hydrolase</keyword>
<dbReference type="SUPFAM" id="SSF64182">
    <property type="entry name" value="DHH phosphoesterases"/>
    <property type="match status" value="1"/>
</dbReference>
<evidence type="ECO:0000259" key="8">
    <source>
        <dbReference type="Pfam" id="PF02272"/>
    </source>
</evidence>
<dbReference type="PANTHER" id="PTHR30255:SF2">
    <property type="entry name" value="SINGLE-STRANDED-DNA-SPECIFIC EXONUCLEASE RECJ"/>
    <property type="match status" value="1"/>
</dbReference>
<organism evidence="10">
    <name type="scientific">uncultured delta proteobacterium</name>
    <dbReference type="NCBI Taxonomy" id="34034"/>
    <lineage>
        <taxon>Bacteria</taxon>
        <taxon>Deltaproteobacteria</taxon>
        <taxon>environmental samples</taxon>
    </lineage>
</organism>
<evidence type="ECO:0000256" key="6">
    <source>
        <dbReference type="SAM" id="Coils"/>
    </source>
</evidence>